<reference evidence="2" key="1">
    <citation type="submission" date="2020-10" db="EMBL/GenBank/DDBJ databases">
        <authorList>
            <person name="Castelo-Branco R."/>
            <person name="Eusebio N."/>
            <person name="Adriana R."/>
            <person name="Vieira A."/>
            <person name="Brugerolle De Fraissinette N."/>
            <person name="Rezende De Castro R."/>
            <person name="Schneider M.P."/>
            <person name="Vasconcelos V."/>
            <person name="Leao P.N."/>
        </authorList>
    </citation>
    <scope>NUCLEOTIDE SEQUENCE</scope>
    <source>
        <strain evidence="2">LEGE 11479</strain>
    </source>
</reference>
<proteinExistence type="predicted"/>
<dbReference type="InterPro" id="IPR012296">
    <property type="entry name" value="Nuclease_put_TT1808"/>
</dbReference>
<dbReference type="PANTHER" id="PTHR47152">
    <property type="entry name" value="SLR2084 PROTEIN-RELATED"/>
    <property type="match status" value="1"/>
</dbReference>
<name>A0A928ZVY6_LEPEC</name>
<keyword evidence="3" id="KW-1185">Reference proteome</keyword>
<accession>A0A928ZVY6</accession>
<dbReference type="GO" id="GO:0004519">
    <property type="term" value="F:endonuclease activity"/>
    <property type="evidence" value="ECO:0007669"/>
    <property type="project" value="UniProtKB-KW"/>
</dbReference>
<dbReference type="Proteomes" id="UP000615026">
    <property type="component" value="Unassembled WGS sequence"/>
</dbReference>
<dbReference type="AlphaFoldDB" id="A0A928ZVY6"/>
<dbReference type="Pfam" id="PF05685">
    <property type="entry name" value="Uma2"/>
    <property type="match status" value="1"/>
</dbReference>
<dbReference type="PANTHER" id="PTHR47152:SF4">
    <property type="entry name" value="SLR0445 PROTEIN"/>
    <property type="match status" value="1"/>
</dbReference>
<keyword evidence="2" id="KW-0378">Hydrolase</keyword>
<evidence type="ECO:0000313" key="3">
    <source>
        <dbReference type="Proteomes" id="UP000615026"/>
    </source>
</evidence>
<keyword evidence="2" id="KW-0255">Endonuclease</keyword>
<gene>
    <name evidence="2" type="ORF">IQ260_17530</name>
</gene>
<dbReference type="Gene3D" id="3.90.1570.10">
    <property type="entry name" value="tt1808, chain A"/>
    <property type="match status" value="1"/>
</dbReference>
<comment type="caution">
    <text evidence="2">The sequence shown here is derived from an EMBL/GenBank/DDBJ whole genome shotgun (WGS) entry which is preliminary data.</text>
</comment>
<dbReference type="InterPro" id="IPR011335">
    <property type="entry name" value="Restrct_endonuc-II-like"/>
</dbReference>
<sequence>MTASLINLPTGLPAGDEQRLCLEGVTWQQYDALVSLFVDQFPALRMTYLEGSLELMTTSPEHERLKKIIARLIEAFAEEADIDLNGYGSATFRQKVVARGLEPDECYSLGGLGEAPDIAIEIVLTSGGIDKLDVYKGLGVREVWFWENQTFSLYGLIDPDSGYEALTASRLLPQLDLAILAKFIDNPSQTQAVKAYRRTLQKKFQSSS</sequence>
<dbReference type="EMBL" id="JADEXP010000171">
    <property type="protein sequence ID" value="MBE9068456.1"/>
    <property type="molecule type" value="Genomic_DNA"/>
</dbReference>
<evidence type="ECO:0000259" key="1">
    <source>
        <dbReference type="Pfam" id="PF05685"/>
    </source>
</evidence>
<keyword evidence="2" id="KW-0540">Nuclease</keyword>
<protein>
    <submittedName>
        <fullName evidence="2">Uma2 family endonuclease</fullName>
    </submittedName>
</protein>
<dbReference type="RefSeq" id="WP_193994402.1">
    <property type="nucleotide sequence ID" value="NZ_JADEXP010000171.1"/>
</dbReference>
<dbReference type="CDD" id="cd06260">
    <property type="entry name" value="DUF820-like"/>
    <property type="match status" value="1"/>
</dbReference>
<dbReference type="InterPro" id="IPR008538">
    <property type="entry name" value="Uma2"/>
</dbReference>
<dbReference type="SUPFAM" id="SSF52980">
    <property type="entry name" value="Restriction endonuclease-like"/>
    <property type="match status" value="1"/>
</dbReference>
<organism evidence="2 3">
    <name type="scientific">Leptolyngbya cf. ectocarpi LEGE 11479</name>
    <dbReference type="NCBI Taxonomy" id="1828722"/>
    <lineage>
        <taxon>Bacteria</taxon>
        <taxon>Bacillati</taxon>
        <taxon>Cyanobacteriota</taxon>
        <taxon>Cyanophyceae</taxon>
        <taxon>Leptolyngbyales</taxon>
        <taxon>Leptolyngbyaceae</taxon>
        <taxon>Leptolyngbya group</taxon>
        <taxon>Leptolyngbya</taxon>
    </lineage>
</organism>
<feature type="domain" description="Putative restriction endonuclease" evidence="1">
    <location>
        <begin position="27"/>
        <end position="176"/>
    </location>
</feature>
<evidence type="ECO:0000313" key="2">
    <source>
        <dbReference type="EMBL" id="MBE9068456.1"/>
    </source>
</evidence>